<keyword evidence="4" id="KW-0067">ATP-binding</keyword>
<dbReference type="PROSITE" id="PS51194">
    <property type="entry name" value="HELICASE_CTER"/>
    <property type="match status" value="1"/>
</dbReference>
<feature type="domain" description="Helicase ATP-binding" evidence="6">
    <location>
        <begin position="42"/>
        <end position="239"/>
    </location>
</feature>
<dbReference type="GO" id="GO:0003724">
    <property type="term" value="F:RNA helicase activity"/>
    <property type="evidence" value="ECO:0007669"/>
    <property type="project" value="TreeGrafter"/>
</dbReference>
<dbReference type="PROSITE" id="PS51192">
    <property type="entry name" value="HELICASE_ATP_BIND_1"/>
    <property type="match status" value="1"/>
</dbReference>
<reference evidence="8" key="2">
    <citation type="submission" date="2018-11" db="EMBL/GenBank/DDBJ databases">
        <title>Trombidioid mite genomics.</title>
        <authorList>
            <person name="Dong X."/>
        </authorList>
    </citation>
    <scope>NUCLEOTIDE SEQUENCE</scope>
    <source>
        <strain evidence="8">UoL-WK</strain>
    </source>
</reference>
<evidence type="ECO:0000256" key="3">
    <source>
        <dbReference type="ARBA" id="ARBA00022806"/>
    </source>
</evidence>
<dbReference type="SMART" id="SM00490">
    <property type="entry name" value="HELICc"/>
    <property type="match status" value="1"/>
</dbReference>
<dbReference type="Pfam" id="PF00271">
    <property type="entry name" value="Helicase_C"/>
    <property type="match status" value="1"/>
</dbReference>
<dbReference type="CDD" id="cd00268">
    <property type="entry name" value="DEADc"/>
    <property type="match status" value="1"/>
</dbReference>
<dbReference type="AlphaFoldDB" id="A0A3S3P5W4"/>
<evidence type="ECO:0000259" key="6">
    <source>
        <dbReference type="PROSITE" id="PS51192"/>
    </source>
</evidence>
<dbReference type="SMART" id="SM00487">
    <property type="entry name" value="DEXDc"/>
    <property type="match status" value="1"/>
</dbReference>
<accession>A0A3S3P5W4</accession>
<keyword evidence="1" id="KW-0547">Nucleotide-binding</keyword>
<dbReference type="InterPro" id="IPR044742">
    <property type="entry name" value="DEAD/DEAH_RhlB"/>
</dbReference>
<protein>
    <submittedName>
        <fullName evidence="8">DEAD box ATP-dependent RNA helicase-like protein 2</fullName>
    </submittedName>
</protein>
<dbReference type="GO" id="GO:0005524">
    <property type="term" value="F:ATP binding"/>
    <property type="evidence" value="ECO:0007669"/>
    <property type="project" value="UniProtKB-KW"/>
</dbReference>
<keyword evidence="10" id="KW-1185">Reference proteome</keyword>
<evidence type="ECO:0000256" key="1">
    <source>
        <dbReference type="ARBA" id="ARBA00022741"/>
    </source>
</evidence>
<proteinExistence type="predicted"/>
<sequence length="484" mass="54068">MNTKSQKSEFNALGFSKWLTDKLQCVGIRTPSEVQRNAAAVILNRAERRDLFACSRTGSGKTLAYILPILELLVKDPRPYFALVLAPTRELARQIYDVITLLTGNNSANSGNTLIVKTILVIGGGNYGTGDSNEESQGLWVGKPNIIVATPGRLLDILQNRNYLDVCGSLTTLNFEILVLDEADQLITAGFCEQLKNILEFIDSNEKGNHRRQTLVFSATLTPALEHLTSLITSKDPSRQPVIINLLPTVADIKQEIATNPDLDQRYILCPEYVKTAYLVECLLDLCFKQMIIFCATKKEAKLIHKVLITLGFDGTDFGFKPVLLNADLKQSLRFAAIEKFKSLKSRILVTTDLASRGLDLPQVDLIINYNCPKSATTYVHRVGRTCPSKYKGKSVTFITQYDINLLQSIESFIGKKLEKETAIDEENITTILKQVAVAIKDAEIRIEQEEHELTERKPLDQKRKKKLAEESEEKTSKQSKSGS</sequence>
<dbReference type="Gene3D" id="3.40.50.300">
    <property type="entry name" value="P-loop containing nucleotide triphosphate hydrolases"/>
    <property type="match status" value="2"/>
</dbReference>
<dbReference type="InterPro" id="IPR027417">
    <property type="entry name" value="P-loop_NTPase"/>
</dbReference>
<keyword evidence="3 8" id="KW-0347">Helicase</keyword>
<reference evidence="8 10" key="1">
    <citation type="journal article" date="2018" name="Gigascience">
        <title>Genomes of trombidid mites reveal novel predicted allergens and laterally-transferred genes associated with secondary metabolism.</title>
        <authorList>
            <person name="Dong X."/>
            <person name="Chaisiri K."/>
            <person name="Xia D."/>
            <person name="Armstrong S.D."/>
            <person name="Fang Y."/>
            <person name="Donnelly M.J."/>
            <person name="Kadowaki T."/>
            <person name="McGarry J.W."/>
            <person name="Darby A.C."/>
            <person name="Makepeace B.L."/>
        </authorList>
    </citation>
    <scope>NUCLEOTIDE SEQUENCE [LARGE SCALE GENOMIC DNA]</scope>
    <source>
        <strain evidence="8">UoL-WK</strain>
    </source>
</reference>
<evidence type="ECO:0000256" key="5">
    <source>
        <dbReference type="SAM" id="MobiDB-lite"/>
    </source>
</evidence>
<keyword evidence="2" id="KW-0378">Hydrolase</keyword>
<dbReference type="InterPro" id="IPR001650">
    <property type="entry name" value="Helicase_C-like"/>
</dbReference>
<evidence type="ECO:0000259" key="7">
    <source>
        <dbReference type="PROSITE" id="PS51194"/>
    </source>
</evidence>
<dbReference type="PANTHER" id="PTHR47959:SF24">
    <property type="entry name" value="ATP-DEPENDENT RNA HELICASE"/>
    <property type="match status" value="1"/>
</dbReference>
<feature type="compositionally biased region" description="Basic and acidic residues" evidence="5">
    <location>
        <begin position="450"/>
        <end position="477"/>
    </location>
</feature>
<dbReference type="OrthoDB" id="10261904at2759"/>
<dbReference type="InterPro" id="IPR011545">
    <property type="entry name" value="DEAD/DEAH_box_helicase_dom"/>
</dbReference>
<dbReference type="PANTHER" id="PTHR47959">
    <property type="entry name" value="ATP-DEPENDENT RNA HELICASE RHLE-RELATED"/>
    <property type="match status" value="1"/>
</dbReference>
<organism evidence="8 10">
    <name type="scientific">Dinothrombium tinctorium</name>
    <dbReference type="NCBI Taxonomy" id="1965070"/>
    <lineage>
        <taxon>Eukaryota</taxon>
        <taxon>Metazoa</taxon>
        <taxon>Ecdysozoa</taxon>
        <taxon>Arthropoda</taxon>
        <taxon>Chelicerata</taxon>
        <taxon>Arachnida</taxon>
        <taxon>Acari</taxon>
        <taxon>Acariformes</taxon>
        <taxon>Trombidiformes</taxon>
        <taxon>Prostigmata</taxon>
        <taxon>Anystina</taxon>
        <taxon>Parasitengona</taxon>
        <taxon>Trombidioidea</taxon>
        <taxon>Trombidiidae</taxon>
        <taxon>Dinothrombium</taxon>
    </lineage>
</organism>
<comment type="caution">
    <text evidence="8">The sequence shown here is derived from an EMBL/GenBank/DDBJ whole genome shotgun (WGS) entry which is preliminary data.</text>
</comment>
<evidence type="ECO:0000256" key="2">
    <source>
        <dbReference type="ARBA" id="ARBA00022801"/>
    </source>
</evidence>
<evidence type="ECO:0000313" key="9">
    <source>
        <dbReference type="EMBL" id="RWS02180.1"/>
    </source>
</evidence>
<dbReference type="STRING" id="1965070.A0A3S3P5W4"/>
<evidence type="ECO:0000313" key="10">
    <source>
        <dbReference type="Proteomes" id="UP000285301"/>
    </source>
</evidence>
<dbReference type="SUPFAM" id="SSF52540">
    <property type="entry name" value="P-loop containing nucleoside triphosphate hydrolases"/>
    <property type="match status" value="1"/>
</dbReference>
<dbReference type="GO" id="GO:0005829">
    <property type="term" value="C:cytosol"/>
    <property type="evidence" value="ECO:0007669"/>
    <property type="project" value="TreeGrafter"/>
</dbReference>
<dbReference type="Proteomes" id="UP000285301">
    <property type="component" value="Unassembled WGS sequence"/>
</dbReference>
<dbReference type="Pfam" id="PF00270">
    <property type="entry name" value="DEAD"/>
    <property type="match status" value="1"/>
</dbReference>
<dbReference type="GO" id="GO:0016787">
    <property type="term" value="F:hydrolase activity"/>
    <property type="evidence" value="ECO:0007669"/>
    <property type="project" value="UniProtKB-KW"/>
</dbReference>
<name>A0A3S3P5W4_9ACAR</name>
<dbReference type="InterPro" id="IPR014001">
    <property type="entry name" value="Helicase_ATP-bd"/>
</dbReference>
<feature type="region of interest" description="Disordered" evidence="5">
    <location>
        <begin position="450"/>
        <end position="484"/>
    </location>
</feature>
<dbReference type="CDD" id="cd18787">
    <property type="entry name" value="SF2_C_DEAD"/>
    <property type="match status" value="1"/>
</dbReference>
<gene>
    <name evidence="8" type="ORF">B4U79_03112</name>
    <name evidence="9" type="ORF">B4U79_14680</name>
</gene>
<dbReference type="InterPro" id="IPR050079">
    <property type="entry name" value="DEAD_box_RNA_helicase"/>
</dbReference>
<dbReference type="EMBL" id="NCKU01008837">
    <property type="protein sequence ID" value="RWS01654.1"/>
    <property type="molecule type" value="Genomic_DNA"/>
</dbReference>
<evidence type="ECO:0000313" key="8">
    <source>
        <dbReference type="EMBL" id="RWS01654.1"/>
    </source>
</evidence>
<evidence type="ECO:0000256" key="4">
    <source>
        <dbReference type="ARBA" id="ARBA00022840"/>
    </source>
</evidence>
<feature type="domain" description="Helicase C-terminal" evidence="7">
    <location>
        <begin position="279"/>
        <end position="430"/>
    </location>
</feature>
<dbReference type="EMBL" id="NCKU01008049">
    <property type="protein sequence ID" value="RWS02180.1"/>
    <property type="molecule type" value="Genomic_DNA"/>
</dbReference>
<dbReference type="GO" id="GO:0003676">
    <property type="term" value="F:nucleic acid binding"/>
    <property type="evidence" value="ECO:0007669"/>
    <property type="project" value="InterPro"/>
</dbReference>